<evidence type="ECO:0000313" key="2">
    <source>
        <dbReference type="EMBL" id="WOK99992.1"/>
    </source>
</evidence>
<dbReference type="AlphaFoldDB" id="A0AAQ3K3A9"/>
<accession>A0AAQ3K3A9</accession>
<feature type="compositionally biased region" description="Polar residues" evidence="1">
    <location>
        <begin position="16"/>
        <end position="46"/>
    </location>
</feature>
<sequence>MRNAVRPPPMTVALRNQIQSQGNAKPETINQNPKNGMRVSSESALTPWNLKRDTESIKSPFTRGGNSSAAKSYGDLKLESDISFVSSGRPSLERSYPPRLSNHSDSSNHSFESPCYSAGAYSSGNGFSSLSHESSSSQCMHVMNGPPTSLSGYESSRSRQSGPSMP</sequence>
<feature type="region of interest" description="Disordered" evidence="1">
    <location>
        <begin position="16"/>
        <end position="73"/>
    </location>
</feature>
<protein>
    <submittedName>
        <fullName evidence="2">U-box domain-containing protein 52-like isoform X4</fullName>
    </submittedName>
</protein>
<evidence type="ECO:0000313" key="3">
    <source>
        <dbReference type="Proteomes" id="UP001327560"/>
    </source>
</evidence>
<name>A0AAQ3K3A9_9LILI</name>
<feature type="region of interest" description="Disordered" evidence="1">
    <location>
        <begin position="86"/>
        <end position="166"/>
    </location>
</feature>
<keyword evidence="3" id="KW-1185">Reference proteome</keyword>
<feature type="compositionally biased region" description="Polar residues" evidence="1">
    <location>
        <begin position="101"/>
        <end position="111"/>
    </location>
</feature>
<organism evidence="2 3">
    <name type="scientific">Canna indica</name>
    <name type="common">Indian-shot</name>
    <dbReference type="NCBI Taxonomy" id="4628"/>
    <lineage>
        <taxon>Eukaryota</taxon>
        <taxon>Viridiplantae</taxon>
        <taxon>Streptophyta</taxon>
        <taxon>Embryophyta</taxon>
        <taxon>Tracheophyta</taxon>
        <taxon>Spermatophyta</taxon>
        <taxon>Magnoliopsida</taxon>
        <taxon>Liliopsida</taxon>
        <taxon>Zingiberales</taxon>
        <taxon>Cannaceae</taxon>
        <taxon>Canna</taxon>
    </lineage>
</organism>
<feature type="compositionally biased region" description="Low complexity" evidence="1">
    <location>
        <begin position="122"/>
        <end position="137"/>
    </location>
</feature>
<reference evidence="2 3" key="1">
    <citation type="submission" date="2023-10" db="EMBL/GenBank/DDBJ databases">
        <title>Chromosome-scale genome assembly provides insights into flower coloration mechanisms of Canna indica.</title>
        <authorList>
            <person name="Li C."/>
        </authorList>
    </citation>
    <scope>NUCLEOTIDE SEQUENCE [LARGE SCALE GENOMIC DNA]</scope>
    <source>
        <tissue evidence="2">Flower</tissue>
    </source>
</reference>
<proteinExistence type="predicted"/>
<evidence type="ECO:0000256" key="1">
    <source>
        <dbReference type="SAM" id="MobiDB-lite"/>
    </source>
</evidence>
<dbReference type="Proteomes" id="UP001327560">
    <property type="component" value="Chromosome 3"/>
</dbReference>
<gene>
    <name evidence="2" type="ORF">Cni_G08704</name>
</gene>
<feature type="compositionally biased region" description="Polar residues" evidence="1">
    <location>
        <begin position="146"/>
        <end position="166"/>
    </location>
</feature>
<dbReference type="EMBL" id="CP136892">
    <property type="protein sequence ID" value="WOK99992.1"/>
    <property type="molecule type" value="Genomic_DNA"/>
</dbReference>